<protein>
    <submittedName>
        <fullName evidence="2">Uncharacterized protein</fullName>
    </submittedName>
</protein>
<gene>
    <name evidence="2" type="ORF">B0A55_09601</name>
</gene>
<name>A0A4U0WTQ1_9PEZI</name>
<evidence type="ECO:0000256" key="1">
    <source>
        <dbReference type="SAM" id="MobiDB-lite"/>
    </source>
</evidence>
<evidence type="ECO:0000313" key="3">
    <source>
        <dbReference type="Proteomes" id="UP000309340"/>
    </source>
</evidence>
<dbReference type="AlphaFoldDB" id="A0A4U0WTQ1"/>
<accession>A0A4U0WTQ1</accession>
<dbReference type="EMBL" id="NAJQ01000649">
    <property type="protein sequence ID" value="TKA66377.1"/>
    <property type="molecule type" value="Genomic_DNA"/>
</dbReference>
<reference evidence="2 3" key="1">
    <citation type="submission" date="2017-03" db="EMBL/GenBank/DDBJ databases">
        <title>Genomes of endolithic fungi from Antarctica.</title>
        <authorList>
            <person name="Coleine C."/>
            <person name="Masonjones S."/>
            <person name="Stajich J.E."/>
        </authorList>
    </citation>
    <scope>NUCLEOTIDE SEQUENCE [LARGE SCALE GENOMIC DNA]</scope>
    <source>
        <strain evidence="2 3">CCFEE 5184</strain>
    </source>
</reference>
<keyword evidence="3" id="KW-1185">Reference proteome</keyword>
<sequence length="516" mass="56826">MALSLKERIATALLELAKTEECIDAQVTKSEAKAQEKELPFEAARQVNVSAHSDMTEILFKTAERSLRRSRQRLAAVKWGATADKLAIESRSKQLGYRLFNHDEQHPELTKLLAPYVSRALHAASADFFLVKSMNDHAALQLSEEGDEGVPGHVTAIDPQSLEAIPDNHDPENFLLAGARVFAHIPWCSTIVLNVDDNWVEIRCPACDGNTSPSTGELMRGIKGMNDHMTLSHEYEHMSAPQVIALCKIRGVRFSTVRNICQHKKSGMPYIKMVSVRTETTTTIADRAPEQPIASTKVTSHGPSKVPWAWGLQQDNIIESIPCIVKHPNGKWFLLECPVCHGNASSRGARCASLRAAKSTILKRGNPDAITIQQVPVKSEPRAVSEARPPTTPLTEAEAAARDHAGVRELFAREMKRKARAEVNSASSSSRRDSRLGAAESVSRVGIGEQSAVRESKRRRGDTADPAFSVHEEKDWGVLLPRQAAKRELVMPETMARKAGSRPSPFIEVDSDENEV</sequence>
<comment type="caution">
    <text evidence="2">The sequence shown here is derived from an EMBL/GenBank/DDBJ whole genome shotgun (WGS) entry which is preliminary data.</text>
</comment>
<feature type="region of interest" description="Disordered" evidence="1">
    <location>
        <begin position="493"/>
        <end position="516"/>
    </location>
</feature>
<feature type="region of interest" description="Disordered" evidence="1">
    <location>
        <begin position="419"/>
        <end position="472"/>
    </location>
</feature>
<organism evidence="2 3">
    <name type="scientific">Friedmanniomyces simplex</name>
    <dbReference type="NCBI Taxonomy" id="329884"/>
    <lineage>
        <taxon>Eukaryota</taxon>
        <taxon>Fungi</taxon>
        <taxon>Dikarya</taxon>
        <taxon>Ascomycota</taxon>
        <taxon>Pezizomycotina</taxon>
        <taxon>Dothideomycetes</taxon>
        <taxon>Dothideomycetidae</taxon>
        <taxon>Mycosphaerellales</taxon>
        <taxon>Teratosphaeriaceae</taxon>
        <taxon>Friedmanniomyces</taxon>
    </lineage>
</organism>
<evidence type="ECO:0000313" key="2">
    <source>
        <dbReference type="EMBL" id="TKA66377.1"/>
    </source>
</evidence>
<dbReference type="OrthoDB" id="3864188at2759"/>
<dbReference type="Proteomes" id="UP000309340">
    <property type="component" value="Unassembled WGS sequence"/>
</dbReference>
<proteinExistence type="predicted"/>